<protein>
    <submittedName>
        <fullName evidence="1">Uncharacterized protein</fullName>
    </submittedName>
</protein>
<reference evidence="1 2" key="1">
    <citation type="submission" date="2018-03" db="EMBL/GenBank/DDBJ databases">
        <title>Genomes of Pezizomycetes fungi and the evolution of truffles.</title>
        <authorList>
            <person name="Murat C."/>
            <person name="Payen T."/>
            <person name="Noel B."/>
            <person name="Kuo A."/>
            <person name="Martin F.M."/>
        </authorList>
    </citation>
    <scope>NUCLEOTIDE SEQUENCE [LARGE SCALE GENOMIC DNA]</scope>
    <source>
        <strain evidence="1">091103-1</strain>
    </source>
</reference>
<dbReference type="Proteomes" id="UP000246991">
    <property type="component" value="Unassembled WGS sequence"/>
</dbReference>
<name>A0A317SE21_9PEZI</name>
<dbReference type="AlphaFoldDB" id="A0A317SE21"/>
<dbReference type="InterPro" id="IPR022198">
    <property type="entry name" value="DUF3723"/>
</dbReference>
<dbReference type="OrthoDB" id="4227485at2759"/>
<accession>A0A317SE21</accession>
<proteinExistence type="predicted"/>
<evidence type="ECO:0000313" key="1">
    <source>
        <dbReference type="EMBL" id="PWW72664.1"/>
    </source>
</evidence>
<sequence>MLGILHWFFALKCDEVLLCYLHHVHQVWSIISDRKATIAEARDYFTGQSFHLRVPKHSTADMCYITNLMSRGNLLPTVIENSIREQTLQRILQVDLVIPSILTFFEYLKYIEPLFAAMKRLMGRPESSVFCSFQYSFILRDGPSKLQLDKDNFRLVLGDSRL</sequence>
<dbReference type="EMBL" id="PYWC01000097">
    <property type="protein sequence ID" value="PWW72664.1"/>
    <property type="molecule type" value="Genomic_DNA"/>
</dbReference>
<evidence type="ECO:0000313" key="2">
    <source>
        <dbReference type="Proteomes" id="UP000246991"/>
    </source>
</evidence>
<dbReference type="STRING" id="42249.A0A317SE21"/>
<organism evidence="1 2">
    <name type="scientific">Tuber magnatum</name>
    <name type="common">white Piedmont truffle</name>
    <dbReference type="NCBI Taxonomy" id="42249"/>
    <lineage>
        <taxon>Eukaryota</taxon>
        <taxon>Fungi</taxon>
        <taxon>Dikarya</taxon>
        <taxon>Ascomycota</taxon>
        <taxon>Pezizomycotina</taxon>
        <taxon>Pezizomycetes</taxon>
        <taxon>Pezizales</taxon>
        <taxon>Tuberaceae</taxon>
        <taxon>Tuber</taxon>
    </lineage>
</organism>
<dbReference type="Pfam" id="PF12520">
    <property type="entry name" value="DUF3723"/>
    <property type="match status" value="1"/>
</dbReference>
<comment type="caution">
    <text evidence="1">The sequence shown here is derived from an EMBL/GenBank/DDBJ whole genome shotgun (WGS) entry which is preliminary data.</text>
</comment>
<keyword evidence="2" id="KW-1185">Reference proteome</keyword>
<gene>
    <name evidence="1" type="ORF">C7212DRAFT_226220</name>
</gene>